<feature type="region of interest" description="Disordered" evidence="1">
    <location>
        <begin position="293"/>
        <end position="349"/>
    </location>
</feature>
<sequence>MHFFRNRLLPAACVGVLLLCLLRLGLSAPSFAAPVDDKPGLAHFVAAILAPSQLESPLMLNDEEWALSSAADSSSTSTCSSGDGFMSCRTDNPDKARPDLPDLFAVLNEGQYPADLCELDCTASSACYQLGLCALPLSSSSPSSSTSSSSRGTEIPPKSLQIYKPALVALPEQPQSTHLLSSLLGPSSKTTLLLRAFAQSIYKLNTSNDPPISTFTVRPPQSSTELASKPTAIRITPSLATHDPSADSESNALPLSKEVEPADDKTTEKSTGELDIIPKIPVTVQEKVQPILEDGQAHSPEEPETRKHDEELEQPDQLDQLESSQLSQDSTASGEAKHSPMQSQKQNKSLGIATRLNVRQVLEDGNHRSSSCLGLVIAMLCFVGMGM</sequence>
<keyword evidence="2" id="KW-0732">Signal</keyword>
<proteinExistence type="predicted"/>
<evidence type="ECO:0000313" key="3">
    <source>
        <dbReference type="EMBL" id="KAK7205134.1"/>
    </source>
</evidence>
<accession>A0ABR1F5L0</accession>
<feature type="compositionally biased region" description="Polar residues" evidence="1">
    <location>
        <begin position="340"/>
        <end position="349"/>
    </location>
</feature>
<feature type="compositionally biased region" description="Basic and acidic residues" evidence="1">
    <location>
        <begin position="257"/>
        <end position="272"/>
    </location>
</feature>
<organism evidence="3 4">
    <name type="scientific">Myxozyma melibiosi</name>
    <dbReference type="NCBI Taxonomy" id="54550"/>
    <lineage>
        <taxon>Eukaryota</taxon>
        <taxon>Fungi</taxon>
        <taxon>Dikarya</taxon>
        <taxon>Ascomycota</taxon>
        <taxon>Saccharomycotina</taxon>
        <taxon>Lipomycetes</taxon>
        <taxon>Lipomycetales</taxon>
        <taxon>Lipomycetaceae</taxon>
        <taxon>Myxozyma</taxon>
    </lineage>
</organism>
<feature type="compositionally biased region" description="Low complexity" evidence="1">
    <location>
        <begin position="317"/>
        <end position="330"/>
    </location>
</feature>
<evidence type="ECO:0000256" key="1">
    <source>
        <dbReference type="SAM" id="MobiDB-lite"/>
    </source>
</evidence>
<feature type="chain" id="PRO_5047010588" evidence="2">
    <location>
        <begin position="28"/>
        <end position="387"/>
    </location>
</feature>
<gene>
    <name evidence="3" type="ORF">BZA70DRAFT_174299</name>
</gene>
<comment type="caution">
    <text evidence="3">The sequence shown here is derived from an EMBL/GenBank/DDBJ whole genome shotgun (WGS) entry which is preliminary data.</text>
</comment>
<protein>
    <submittedName>
        <fullName evidence="3">Uncharacterized protein</fullName>
    </submittedName>
</protein>
<evidence type="ECO:0000313" key="4">
    <source>
        <dbReference type="Proteomes" id="UP001498771"/>
    </source>
</evidence>
<feature type="region of interest" description="Disordered" evidence="1">
    <location>
        <begin position="239"/>
        <end position="278"/>
    </location>
</feature>
<dbReference type="EMBL" id="JBBJBU010000006">
    <property type="protein sequence ID" value="KAK7205134.1"/>
    <property type="molecule type" value="Genomic_DNA"/>
</dbReference>
<keyword evidence="4" id="KW-1185">Reference proteome</keyword>
<dbReference type="Proteomes" id="UP001498771">
    <property type="component" value="Unassembled WGS sequence"/>
</dbReference>
<reference evidence="3 4" key="1">
    <citation type="submission" date="2024-03" db="EMBL/GenBank/DDBJ databases">
        <title>Genome-scale model development and genomic sequencing of the oleaginous clade Lipomyces.</title>
        <authorList>
            <consortium name="Lawrence Berkeley National Laboratory"/>
            <person name="Czajka J.J."/>
            <person name="Han Y."/>
            <person name="Kim J."/>
            <person name="Mondo S.J."/>
            <person name="Hofstad B.A."/>
            <person name="Robles A."/>
            <person name="Haridas S."/>
            <person name="Riley R."/>
            <person name="LaButti K."/>
            <person name="Pangilinan J."/>
            <person name="Andreopoulos W."/>
            <person name="Lipzen A."/>
            <person name="Yan J."/>
            <person name="Wang M."/>
            <person name="Ng V."/>
            <person name="Grigoriev I.V."/>
            <person name="Spatafora J.W."/>
            <person name="Magnuson J.K."/>
            <person name="Baker S.E."/>
            <person name="Pomraning K.R."/>
        </authorList>
    </citation>
    <scope>NUCLEOTIDE SEQUENCE [LARGE SCALE GENOMIC DNA]</scope>
    <source>
        <strain evidence="3 4">Phaff 52-87</strain>
    </source>
</reference>
<feature type="compositionally biased region" description="Basic and acidic residues" evidence="1">
    <location>
        <begin position="295"/>
        <end position="310"/>
    </location>
</feature>
<dbReference type="GeneID" id="90035395"/>
<evidence type="ECO:0000256" key="2">
    <source>
        <dbReference type="SAM" id="SignalP"/>
    </source>
</evidence>
<feature type="signal peptide" evidence="2">
    <location>
        <begin position="1"/>
        <end position="27"/>
    </location>
</feature>
<dbReference type="RefSeq" id="XP_064768167.1">
    <property type="nucleotide sequence ID" value="XM_064909883.1"/>
</dbReference>
<name>A0ABR1F5L0_9ASCO</name>